<feature type="transmembrane region" description="Helical" evidence="6">
    <location>
        <begin position="101"/>
        <end position="120"/>
    </location>
</feature>
<dbReference type="InterPro" id="IPR003740">
    <property type="entry name" value="YitT"/>
</dbReference>
<evidence type="ECO:0000256" key="1">
    <source>
        <dbReference type="ARBA" id="ARBA00004651"/>
    </source>
</evidence>
<dbReference type="PANTHER" id="PTHR33545:SF9">
    <property type="entry name" value="UPF0750 MEMBRANE PROTEIN YITE"/>
    <property type="match status" value="1"/>
</dbReference>
<evidence type="ECO:0000313" key="8">
    <source>
        <dbReference type="EMBL" id="HGW91667.1"/>
    </source>
</evidence>
<dbReference type="CDD" id="cd16380">
    <property type="entry name" value="YitT_C"/>
    <property type="match status" value="1"/>
</dbReference>
<dbReference type="GO" id="GO:0005886">
    <property type="term" value="C:plasma membrane"/>
    <property type="evidence" value="ECO:0007669"/>
    <property type="project" value="UniProtKB-SubCell"/>
</dbReference>
<sequence>MRNYFFIIFGSLLSALGFELFLVPLKITPGGVGSIAIVIYNLFHFPFGITYAILNIPIFLMGIKNLGFRFGFLTILSIILISVFSLAIKYIFKPKLLTSDLLLASLYGAVLLGAGIGFVFKGGGSTGGTDILGRLMNKYTGITTGLSIFIIDSFIICLSGFTFQSFDLILFSFIALFVSSKIIDTILEGSDYARSVMITTKDGEKISNIIMEKLNRGATLIKGIGMYTGEARDIVITVISIREVEILRYLVKQIDPDAFVVIYNVHEVLGKGFKSRY</sequence>
<feature type="transmembrane region" description="Helical" evidence="6">
    <location>
        <begin position="168"/>
        <end position="187"/>
    </location>
</feature>
<dbReference type="InterPro" id="IPR051461">
    <property type="entry name" value="UPF0750_membrane"/>
</dbReference>
<feature type="transmembrane region" description="Helical" evidence="6">
    <location>
        <begin position="141"/>
        <end position="162"/>
    </location>
</feature>
<reference evidence="8" key="1">
    <citation type="journal article" date="2020" name="mSystems">
        <title>Genome- and Community-Level Interaction Insights into Carbon Utilization and Element Cycling Functions of Hydrothermarchaeota in Hydrothermal Sediment.</title>
        <authorList>
            <person name="Zhou Z."/>
            <person name="Liu Y."/>
            <person name="Xu W."/>
            <person name="Pan J."/>
            <person name="Luo Z.H."/>
            <person name="Li M."/>
        </authorList>
    </citation>
    <scope>NUCLEOTIDE SEQUENCE [LARGE SCALE GENOMIC DNA]</scope>
    <source>
        <strain evidence="8">SpSt-780</strain>
    </source>
</reference>
<name>A0A7C4YH40_UNCW3</name>
<comment type="subcellular location">
    <subcellularLocation>
        <location evidence="1">Cell membrane</location>
        <topology evidence="1">Multi-pass membrane protein</topology>
    </subcellularLocation>
</comment>
<proteinExistence type="predicted"/>
<accession>A0A7C4YH40</accession>
<evidence type="ECO:0000256" key="3">
    <source>
        <dbReference type="ARBA" id="ARBA00022692"/>
    </source>
</evidence>
<evidence type="ECO:0000256" key="5">
    <source>
        <dbReference type="ARBA" id="ARBA00023136"/>
    </source>
</evidence>
<keyword evidence="5 6" id="KW-0472">Membrane</keyword>
<evidence type="ECO:0000256" key="2">
    <source>
        <dbReference type="ARBA" id="ARBA00022475"/>
    </source>
</evidence>
<evidence type="ECO:0000256" key="4">
    <source>
        <dbReference type="ARBA" id="ARBA00022989"/>
    </source>
</evidence>
<evidence type="ECO:0000256" key="6">
    <source>
        <dbReference type="SAM" id="Phobius"/>
    </source>
</evidence>
<dbReference type="PANTHER" id="PTHR33545">
    <property type="entry name" value="UPF0750 MEMBRANE PROTEIN YITT-RELATED"/>
    <property type="match status" value="1"/>
</dbReference>
<comment type="caution">
    <text evidence="8">The sequence shown here is derived from an EMBL/GenBank/DDBJ whole genome shotgun (WGS) entry which is preliminary data.</text>
</comment>
<dbReference type="AlphaFoldDB" id="A0A7C4YH40"/>
<dbReference type="PIRSF" id="PIRSF006483">
    <property type="entry name" value="Membrane_protein_YitT"/>
    <property type="match status" value="1"/>
</dbReference>
<protein>
    <submittedName>
        <fullName evidence="8">YitT family protein</fullName>
    </submittedName>
</protein>
<feature type="transmembrane region" description="Helical" evidence="6">
    <location>
        <begin position="33"/>
        <end position="54"/>
    </location>
</feature>
<gene>
    <name evidence="8" type="ORF">ENV67_03900</name>
</gene>
<feature type="domain" description="DUF2179" evidence="7">
    <location>
        <begin position="216"/>
        <end position="270"/>
    </location>
</feature>
<dbReference type="EMBL" id="DTHG01000045">
    <property type="protein sequence ID" value="HGW91667.1"/>
    <property type="molecule type" value="Genomic_DNA"/>
</dbReference>
<keyword evidence="2" id="KW-1003">Cell membrane</keyword>
<keyword evidence="4 6" id="KW-1133">Transmembrane helix</keyword>
<dbReference type="InterPro" id="IPR015867">
    <property type="entry name" value="N-reg_PII/ATP_PRibTrfase_C"/>
</dbReference>
<dbReference type="Pfam" id="PF10035">
    <property type="entry name" value="DUF2179"/>
    <property type="match status" value="1"/>
</dbReference>
<evidence type="ECO:0000259" key="7">
    <source>
        <dbReference type="Pfam" id="PF10035"/>
    </source>
</evidence>
<dbReference type="Pfam" id="PF02588">
    <property type="entry name" value="YitT_membrane"/>
    <property type="match status" value="1"/>
</dbReference>
<keyword evidence="3 6" id="KW-0812">Transmembrane</keyword>
<dbReference type="Gene3D" id="3.30.70.120">
    <property type="match status" value="1"/>
</dbReference>
<organism evidence="8">
    <name type="scientific">candidate division WOR-3 bacterium</name>
    <dbReference type="NCBI Taxonomy" id="2052148"/>
    <lineage>
        <taxon>Bacteria</taxon>
        <taxon>Bacteria division WOR-3</taxon>
    </lineage>
</organism>
<feature type="transmembrane region" description="Helical" evidence="6">
    <location>
        <begin position="66"/>
        <end position="89"/>
    </location>
</feature>
<dbReference type="InterPro" id="IPR019264">
    <property type="entry name" value="DUF2179"/>
</dbReference>